<dbReference type="InParanoid" id="F6QUH6"/>
<dbReference type="OMA" id="ERCHSNC"/>
<dbReference type="Proteomes" id="UP000008144">
    <property type="component" value="Chromosome 7"/>
</dbReference>
<dbReference type="InterPro" id="IPR040031">
    <property type="entry name" value="Codanin-1"/>
</dbReference>
<feature type="domain" description="Codanin-1 C-terminal" evidence="1">
    <location>
        <begin position="110"/>
        <end position="185"/>
    </location>
</feature>
<dbReference type="HOGENOM" id="CLU_042530_0_0_1"/>
<dbReference type="AlphaFoldDB" id="F6QUH6"/>
<organism evidence="2 3">
    <name type="scientific">Ciona intestinalis</name>
    <name type="common">Transparent sea squirt</name>
    <name type="synonym">Ascidia intestinalis</name>
    <dbReference type="NCBI Taxonomy" id="7719"/>
    <lineage>
        <taxon>Eukaryota</taxon>
        <taxon>Metazoa</taxon>
        <taxon>Chordata</taxon>
        <taxon>Tunicata</taxon>
        <taxon>Ascidiacea</taxon>
        <taxon>Phlebobranchia</taxon>
        <taxon>Cionidae</taxon>
        <taxon>Ciona</taxon>
    </lineage>
</organism>
<dbReference type="GeneTree" id="ENSGT00940000172532"/>
<dbReference type="EMBL" id="EAAA01002530">
    <property type="status" value="NOT_ANNOTATED_CDS"/>
    <property type="molecule type" value="Genomic_DNA"/>
</dbReference>
<evidence type="ECO:0000259" key="1">
    <source>
        <dbReference type="Pfam" id="PF15296"/>
    </source>
</evidence>
<reference evidence="2" key="3">
    <citation type="submission" date="2025-08" db="UniProtKB">
        <authorList>
            <consortium name="Ensembl"/>
        </authorList>
    </citation>
    <scope>IDENTIFICATION</scope>
</reference>
<protein>
    <recommendedName>
        <fullName evidence="1">Codanin-1 C-terminal domain-containing protein</fullName>
    </recommendedName>
</protein>
<keyword evidence="3" id="KW-1185">Reference proteome</keyword>
<dbReference type="Pfam" id="PF15296">
    <property type="entry name" value="Codanin-1_C"/>
    <property type="match status" value="1"/>
</dbReference>
<reference evidence="3" key="1">
    <citation type="journal article" date="2002" name="Science">
        <title>The draft genome of Ciona intestinalis: insights into chordate and vertebrate origins.</title>
        <authorList>
            <person name="Dehal P."/>
            <person name="Satou Y."/>
            <person name="Campbell R.K."/>
            <person name="Chapman J."/>
            <person name="Degnan B."/>
            <person name="De Tomaso A."/>
            <person name="Davidson B."/>
            <person name="Di Gregorio A."/>
            <person name="Gelpke M."/>
            <person name="Goodstein D.M."/>
            <person name="Harafuji N."/>
            <person name="Hastings K.E."/>
            <person name="Ho I."/>
            <person name="Hotta K."/>
            <person name="Huang W."/>
            <person name="Kawashima T."/>
            <person name="Lemaire P."/>
            <person name="Martinez D."/>
            <person name="Meinertzhagen I.A."/>
            <person name="Necula S."/>
            <person name="Nonaka M."/>
            <person name="Putnam N."/>
            <person name="Rash S."/>
            <person name="Saiga H."/>
            <person name="Satake M."/>
            <person name="Terry A."/>
            <person name="Yamada L."/>
            <person name="Wang H.G."/>
            <person name="Awazu S."/>
            <person name="Azumi K."/>
            <person name="Boore J."/>
            <person name="Branno M."/>
            <person name="Chin-Bow S."/>
            <person name="DeSantis R."/>
            <person name="Doyle S."/>
            <person name="Francino P."/>
            <person name="Keys D.N."/>
            <person name="Haga S."/>
            <person name="Hayashi H."/>
            <person name="Hino K."/>
            <person name="Imai K.S."/>
            <person name="Inaba K."/>
            <person name="Kano S."/>
            <person name="Kobayashi K."/>
            <person name="Kobayashi M."/>
            <person name="Lee B.I."/>
            <person name="Makabe K.W."/>
            <person name="Manohar C."/>
            <person name="Matassi G."/>
            <person name="Medina M."/>
            <person name="Mochizuki Y."/>
            <person name="Mount S."/>
            <person name="Morishita T."/>
            <person name="Miura S."/>
            <person name="Nakayama A."/>
            <person name="Nishizaka S."/>
            <person name="Nomoto H."/>
            <person name="Ohta F."/>
            <person name="Oishi K."/>
            <person name="Rigoutsos I."/>
            <person name="Sano M."/>
            <person name="Sasaki A."/>
            <person name="Sasakura Y."/>
            <person name="Shoguchi E."/>
            <person name="Shin-i T."/>
            <person name="Spagnuolo A."/>
            <person name="Stainier D."/>
            <person name="Suzuki M.M."/>
            <person name="Tassy O."/>
            <person name="Takatori N."/>
            <person name="Tokuoka M."/>
            <person name="Yagi K."/>
            <person name="Yoshizaki F."/>
            <person name="Wada S."/>
            <person name="Zhang C."/>
            <person name="Hyatt P.D."/>
            <person name="Larimer F."/>
            <person name="Detter C."/>
            <person name="Doggett N."/>
            <person name="Glavina T."/>
            <person name="Hawkins T."/>
            <person name="Richardson P."/>
            <person name="Lucas S."/>
            <person name="Kohara Y."/>
            <person name="Levine M."/>
            <person name="Satoh N."/>
            <person name="Rokhsar D.S."/>
        </authorList>
    </citation>
    <scope>NUCLEOTIDE SEQUENCE [LARGE SCALE GENOMIC DNA]</scope>
</reference>
<dbReference type="PANTHER" id="PTHR28678:SF1">
    <property type="entry name" value="CODANIN-1"/>
    <property type="match status" value="1"/>
</dbReference>
<name>F6QUH6_CIOIN</name>
<dbReference type="EMBL" id="EAAA01002531">
    <property type="status" value="NOT_ANNOTATED_CDS"/>
    <property type="molecule type" value="Genomic_DNA"/>
</dbReference>
<dbReference type="STRING" id="7719.ENSCINP00000004895"/>
<evidence type="ECO:0000313" key="2">
    <source>
        <dbReference type="Ensembl" id="ENSCINP00000004895.3"/>
    </source>
</evidence>
<sequence>MTIPWVVQYLSYATQSVPGNTGIWDVFHQVAKVSRYGSGIPPRLRLYLVTMVGSLFEGGMVNLFYDVIMQPIVNHNTRNPTTSLDLISDITDEMIMTSHWRMNEISTILKTRLISKRSFPKKIKPSSEKLPEKTDVQFQLEEFFFRNQPSSLKRIVTFVSERCHSNCVKHICQSLLPEFCDKSDKIAIFVAAKEIHKDEAKTLAQELYGDCLSSIKNEVSVFVSTNVRRSISALLHTSTPTQVVDTSCLISERQVTNTALQWLNERLFDHLVAKIKSSRTTKTKESQDFETFNFSSLISHARQVILTNQSETDSDCRRHNALYEVTIISQSIPCDVISDLPQHIRNVLSFLTKELLLLGSDVTMVDDVINFDDIIASINLDNCDVIKLLTA</sequence>
<dbReference type="InterPro" id="IPR028171">
    <property type="entry name" value="Codanin-1_C"/>
</dbReference>
<reference evidence="2" key="4">
    <citation type="submission" date="2025-09" db="UniProtKB">
        <authorList>
            <consortium name="Ensembl"/>
        </authorList>
    </citation>
    <scope>IDENTIFICATION</scope>
</reference>
<dbReference type="Ensembl" id="ENSCINT00000004895.3">
    <property type="protein sequence ID" value="ENSCINP00000004895.3"/>
    <property type="gene ID" value="ENSCING00000002411.3"/>
</dbReference>
<evidence type="ECO:0000313" key="3">
    <source>
        <dbReference type="Proteomes" id="UP000008144"/>
    </source>
</evidence>
<proteinExistence type="predicted"/>
<accession>F6QUH6</accession>
<dbReference type="PANTHER" id="PTHR28678">
    <property type="entry name" value="CODANIN-1"/>
    <property type="match status" value="1"/>
</dbReference>
<reference evidence="2" key="2">
    <citation type="journal article" date="2008" name="Genome Biol.">
        <title>Improved genome assembly and evidence-based global gene model set for the chordate Ciona intestinalis: new insight into intron and operon populations.</title>
        <authorList>
            <person name="Satou Y."/>
            <person name="Mineta K."/>
            <person name="Ogasawara M."/>
            <person name="Sasakura Y."/>
            <person name="Shoguchi E."/>
            <person name="Ueno K."/>
            <person name="Yamada L."/>
            <person name="Matsumoto J."/>
            <person name="Wasserscheid J."/>
            <person name="Dewar K."/>
            <person name="Wiley G.B."/>
            <person name="Macmil S.L."/>
            <person name="Roe B.A."/>
            <person name="Zeller R.W."/>
            <person name="Hastings K.E."/>
            <person name="Lemaire P."/>
            <person name="Lindquist E."/>
            <person name="Endo T."/>
            <person name="Hotta K."/>
            <person name="Inaba K."/>
        </authorList>
    </citation>
    <scope>NUCLEOTIDE SEQUENCE [LARGE SCALE GENOMIC DNA]</scope>
    <source>
        <strain evidence="2">wild type</strain>
    </source>
</reference>